<dbReference type="Gene3D" id="3.40.50.2000">
    <property type="entry name" value="Glycogen Phosphorylase B"/>
    <property type="match status" value="2"/>
</dbReference>
<dbReference type="InterPro" id="IPR028098">
    <property type="entry name" value="Glyco_trans_4-like_N"/>
</dbReference>
<feature type="domain" description="Alcohol dehydrogenase-like C-terminal" evidence="1">
    <location>
        <begin position="872"/>
        <end position="973"/>
    </location>
</feature>
<evidence type="ECO:0000259" key="2">
    <source>
        <dbReference type="Pfam" id="PF00534"/>
    </source>
</evidence>
<organism evidence="6">
    <name type="scientific">Rhizobium leguminosarum bv. trifolii WSM2297</name>
    <dbReference type="NCBI Taxonomy" id="754762"/>
    <lineage>
        <taxon>Bacteria</taxon>
        <taxon>Pseudomonadati</taxon>
        <taxon>Pseudomonadota</taxon>
        <taxon>Alphaproteobacteria</taxon>
        <taxon>Hyphomicrobiales</taxon>
        <taxon>Rhizobiaceae</taxon>
        <taxon>Rhizobium/Agrobacterium group</taxon>
        <taxon>Rhizobium</taxon>
    </lineage>
</organism>
<evidence type="ECO:0000313" key="7">
    <source>
        <dbReference type="EMBL" id="EJC85841.1"/>
    </source>
</evidence>
<dbReference type="HOGENOM" id="CLU_286183_0_0_5"/>
<dbReference type="EMBL" id="JH719392">
    <property type="protein sequence ID" value="EJC85274.1"/>
    <property type="molecule type" value="Genomic_DNA"/>
</dbReference>
<dbReference type="InterPro" id="IPR013149">
    <property type="entry name" value="ADH-like_C"/>
</dbReference>
<protein>
    <submittedName>
        <fullName evidence="6">Putative dehydrogenase</fullName>
    </submittedName>
</protein>
<dbReference type="Pfam" id="PF22725">
    <property type="entry name" value="GFO_IDH_MocA_C3"/>
    <property type="match status" value="1"/>
</dbReference>
<gene>
    <name evidence="6" type="ORF">Rleg4DRAFT_7150</name>
    <name evidence="7" type="ORF">Rleg4DRAFT_7741</name>
</gene>
<proteinExistence type="predicted"/>
<feature type="domain" description="Glycosyl transferase family 1" evidence="2">
    <location>
        <begin position="159"/>
        <end position="303"/>
    </location>
</feature>
<dbReference type="Pfam" id="PF00107">
    <property type="entry name" value="ADH_zinc_N"/>
    <property type="match status" value="1"/>
</dbReference>
<dbReference type="Pfam" id="PF00534">
    <property type="entry name" value="Glycos_transf_1"/>
    <property type="match status" value="1"/>
</dbReference>
<dbReference type="Gene3D" id="3.30.360.10">
    <property type="entry name" value="Dihydrodipicolinate Reductase, domain 2"/>
    <property type="match status" value="1"/>
</dbReference>
<name>J0L4S3_RHILT</name>
<evidence type="ECO:0000259" key="4">
    <source>
        <dbReference type="Pfam" id="PF13439"/>
    </source>
</evidence>
<feature type="domain" description="Gfo/Idh/MocA-like oxidoreductase N-terminal" evidence="3">
    <location>
        <begin position="352"/>
        <end position="469"/>
    </location>
</feature>
<dbReference type="InterPro" id="IPR001296">
    <property type="entry name" value="Glyco_trans_1"/>
</dbReference>
<dbReference type="InterPro" id="IPR036291">
    <property type="entry name" value="NAD(P)-bd_dom_sf"/>
</dbReference>
<evidence type="ECO:0000259" key="1">
    <source>
        <dbReference type="Pfam" id="PF00107"/>
    </source>
</evidence>
<feature type="domain" description="Glycosyltransferase subfamily 4-like N-terminal" evidence="4">
    <location>
        <begin position="45"/>
        <end position="139"/>
    </location>
</feature>
<dbReference type="Pfam" id="PF13439">
    <property type="entry name" value="Glyco_transf_4"/>
    <property type="match status" value="1"/>
</dbReference>
<dbReference type="Proteomes" id="UP000005732">
    <property type="component" value="Unassembled WGS sequence"/>
</dbReference>
<dbReference type="GO" id="GO:0016757">
    <property type="term" value="F:glycosyltransferase activity"/>
    <property type="evidence" value="ECO:0007669"/>
    <property type="project" value="InterPro"/>
</dbReference>
<dbReference type="AlphaFoldDB" id="J0L4S3"/>
<dbReference type="Gene3D" id="3.40.50.720">
    <property type="entry name" value="NAD(P)-binding Rossmann-like Domain"/>
    <property type="match status" value="2"/>
</dbReference>
<dbReference type="SUPFAM" id="SSF51735">
    <property type="entry name" value="NAD(P)-binding Rossmann-fold domains"/>
    <property type="match status" value="2"/>
</dbReference>
<dbReference type="SUPFAM" id="SSF53756">
    <property type="entry name" value="UDP-Glycosyltransferase/glycogen phosphorylase"/>
    <property type="match status" value="1"/>
</dbReference>
<dbReference type="EMBL" id="JH719392">
    <property type="protein sequence ID" value="EJC85841.1"/>
    <property type="molecule type" value="Genomic_DNA"/>
</dbReference>
<evidence type="ECO:0000313" key="6">
    <source>
        <dbReference type="EMBL" id="EJC85274.1"/>
    </source>
</evidence>
<evidence type="ECO:0000259" key="3">
    <source>
        <dbReference type="Pfam" id="PF01408"/>
    </source>
</evidence>
<dbReference type="SUPFAM" id="SSF55347">
    <property type="entry name" value="Glyceraldehyde-3-phosphate dehydrogenase-like, C-terminal domain"/>
    <property type="match status" value="1"/>
</dbReference>
<accession>J0L4S3</accession>
<dbReference type="CDD" id="cd03801">
    <property type="entry name" value="GT4_PimA-like"/>
    <property type="match status" value="1"/>
</dbReference>
<dbReference type="CDD" id="cd08255">
    <property type="entry name" value="2-desacetyl-2-hydroxyethyl_bacteriochlorophyllide_like"/>
    <property type="match status" value="1"/>
</dbReference>
<dbReference type="InterPro" id="IPR052515">
    <property type="entry name" value="Gfo/Idh/MocA_Oxidoreductase"/>
</dbReference>
<feature type="domain" description="GFO/IDH/MocA-like oxidoreductase" evidence="5">
    <location>
        <begin position="495"/>
        <end position="591"/>
    </location>
</feature>
<dbReference type="PANTHER" id="PTHR43249:SF1">
    <property type="entry name" value="D-GLUCOSIDE 3-DEHYDROGENASE"/>
    <property type="match status" value="1"/>
</dbReference>
<dbReference type="GO" id="GO:0000166">
    <property type="term" value="F:nucleotide binding"/>
    <property type="evidence" value="ECO:0007669"/>
    <property type="project" value="InterPro"/>
</dbReference>
<dbReference type="InterPro" id="IPR000683">
    <property type="entry name" value="Gfo/Idh/MocA-like_OxRdtase_N"/>
</dbReference>
<dbReference type="InterPro" id="IPR055170">
    <property type="entry name" value="GFO_IDH_MocA-like_dom"/>
</dbReference>
<evidence type="ECO:0000259" key="5">
    <source>
        <dbReference type="Pfam" id="PF22725"/>
    </source>
</evidence>
<dbReference type="PANTHER" id="PTHR43249">
    <property type="entry name" value="UDP-N-ACETYL-2-AMINO-2-DEOXY-D-GLUCURONATE OXIDASE"/>
    <property type="match status" value="1"/>
</dbReference>
<dbReference type="Gene3D" id="3.90.180.10">
    <property type="entry name" value="Medium-chain alcohol dehydrogenases, catalytic domain"/>
    <property type="match status" value="1"/>
</dbReference>
<sequence length="1056" mass="115373">MLALGRGLSECWDVTVAIMSEDPTGLLVRAARCGLAIKLIQDTDEFHEWLSRSRIDILHVHAGIGWEGHSLAAAADARGIPIIRTEHLPYLLNDPEQIECYRRETERLAHLIVVSEASRQSFLEARVAPSRLTVVRNGIFPLLPVRSAIDFSEGLGLVGKTVLLTVARFTEQKDQASLVRALPAVLEGNPSVVLLLVGTGPEEERVRALVTDFDLADYVQFLGQRDDVAEIMAIADLFVLPSHFEGLPLAVLEAMSLAVPVIATRIGGTVEALGDDHPYFTQPGNPAEIAAVINRALADPGRLAASGRSGLERFKRDFSVFRMAAETSAVYERLLNQPRNRTQKDRSMEKTRLGFIGVGGIARRHLDVLASFDDVELVAFADPDLGRADEAAMRFGARSFAHHREMLDTQQLDAVYICIPPFAHGEPERDLIQRQIPFFVEKPVSLGLAQAEDIAAGVANANLVTAVGYHWRYLDIVDEAKSLLADNPAQLLSGYWLDSTPPPEWWWKEGKSGGQIVEQATHLLDLARWLIGDVTEVYGRASYKDRPEFPGLDVPTVTTASLTFETGVVANIASTCLLGWSHRVGLHIFAERLAIELTDRDIMVDIGRGRPVRTADGDPVWREDRDFIDTVRGGENRIRCPYGDAVATHQLALAVVSSARSGSVVHLDPSGIRRPQPAPLQPQPRLRQGLASGHRKICSLGVEAPGRAYFFDYDEGPPADGQLRLDTLFTGLSAGTELTFLKHTNPYFHSRFDGGRGVFMEGEPDLHYPVPFLGYMEVARVSQSRAHGFSEGAVLAASYGHKSGHTADPYHDLLVQMPLELDPLLGIFVAQMGPIAANGILHADAETFGANVPALGAGVAGRPVIVLGAGTVGLMTALFARVLGASDVLIADPSDFRREKAEAMGLTAMTEDQAWQHAKARWHDGTMGRGADLAFQTRAHPGSLHTALKALRPQGTVIDLAFYQHGADALRLGEEFHHNGLNIRCAQINRVPRGLAPLWDRRRLACATVDLLASDGTMIREHMVTHVVPIDEAPSFLADLVENRPEFLQVVFKVGK</sequence>
<dbReference type="Pfam" id="PF01408">
    <property type="entry name" value="GFO_IDH_MocA"/>
    <property type="match status" value="1"/>
</dbReference>
<reference evidence="6" key="1">
    <citation type="submission" date="2012-02" db="EMBL/GenBank/DDBJ databases">
        <title>Improved High-Quality Draft Sequence of Rhizobium leguminosarum bv. trifolii WSM2297.</title>
        <authorList>
            <consortium name="US DOE Joint Genome Institute"/>
            <person name="Lucas S."/>
            <person name="Han J."/>
            <person name="Lapidus A."/>
            <person name="Cheng J.-F."/>
            <person name="Goodwin L."/>
            <person name="Pitluck S."/>
            <person name="Peters L."/>
            <person name="Ovchinnikova G."/>
            <person name="Zhang X."/>
            <person name="Detter J.C."/>
            <person name="Han C."/>
            <person name="Tapia R."/>
            <person name="Land M."/>
            <person name="Hauser L."/>
            <person name="Kyrpides N."/>
            <person name="Ivanova N."/>
            <person name="Pagani I."/>
            <person name="Brau L."/>
            <person name="Yates R."/>
            <person name="O'Hara G."/>
            <person name="Rui T."/>
            <person name="Howieson J."/>
            <person name="Reeve W."/>
            <person name="Woyke T."/>
        </authorList>
    </citation>
    <scope>NUCLEOTIDE SEQUENCE [LARGE SCALE GENOMIC DNA]</scope>
    <source>
        <strain evidence="6">WSM2297</strain>
    </source>
</reference>